<keyword evidence="2" id="KW-1185">Reference proteome</keyword>
<name>A0A1Z4N294_9CYAN</name>
<dbReference type="EMBL" id="AP018248">
    <property type="protein sequence ID" value="BAY99835.1"/>
    <property type="molecule type" value="Genomic_DNA"/>
</dbReference>
<sequence length="313" mass="35480">MLNLNTKLISIPIDIKAQLLASEFAAEQSTVQKGRKVYFNTLAVYAVHCYLKWLQIPTDLEESESWHPILQSSYDVADLVIPNLGKLECRPVFHEDLPGAITIPPSAREDRIGCVAVLFRDRLLNQVELLGFLPPLDSADLPEAIPIKDFRSVESLIDYLNEIESSLSLTQEFEQIRISRDWLQGRFGENWQPEQELIAGRRSNNERLIEEITRVKLINLAENIVALLVSVISETDNKFHIMFRLYPAGQAFTLPTGLKLNVFDDEDGELIEQEEAGQADNYIQIELLEAEPGFCVSVQLSLGEVSFTEYFVV</sequence>
<protein>
    <recommendedName>
        <fullName evidence="3">DUF1822 family protein</fullName>
    </recommendedName>
</protein>
<evidence type="ECO:0000313" key="2">
    <source>
        <dbReference type="Proteomes" id="UP000218785"/>
    </source>
</evidence>
<gene>
    <name evidence="1" type="ORF">NIES37_38180</name>
</gene>
<proteinExistence type="predicted"/>
<dbReference type="AlphaFoldDB" id="A0A1Z4N294"/>
<dbReference type="InterPro" id="IPR014951">
    <property type="entry name" value="DUF1822"/>
</dbReference>
<evidence type="ECO:0000313" key="1">
    <source>
        <dbReference type="EMBL" id="BAY99835.1"/>
    </source>
</evidence>
<reference evidence="1 2" key="1">
    <citation type="submission" date="2017-06" db="EMBL/GenBank/DDBJ databases">
        <title>Genome sequencing of cyanobaciteial culture collection at National Institute for Environmental Studies (NIES).</title>
        <authorList>
            <person name="Hirose Y."/>
            <person name="Shimura Y."/>
            <person name="Fujisawa T."/>
            <person name="Nakamura Y."/>
            <person name="Kawachi M."/>
        </authorList>
    </citation>
    <scope>NUCLEOTIDE SEQUENCE [LARGE SCALE GENOMIC DNA]</scope>
    <source>
        <strain evidence="1 2">NIES-37</strain>
    </source>
</reference>
<dbReference type="Proteomes" id="UP000218785">
    <property type="component" value="Chromosome"/>
</dbReference>
<dbReference type="RefSeq" id="WP_096578267.1">
    <property type="nucleotide sequence ID" value="NZ_CAWNJS010000001.1"/>
</dbReference>
<dbReference type="KEGG" id="ttq:NIES37_38180"/>
<evidence type="ECO:0008006" key="3">
    <source>
        <dbReference type="Google" id="ProtNLM"/>
    </source>
</evidence>
<organism evidence="1 2">
    <name type="scientific">Tolypothrix tenuis PCC 7101</name>
    <dbReference type="NCBI Taxonomy" id="231146"/>
    <lineage>
        <taxon>Bacteria</taxon>
        <taxon>Bacillati</taxon>
        <taxon>Cyanobacteriota</taxon>
        <taxon>Cyanophyceae</taxon>
        <taxon>Nostocales</taxon>
        <taxon>Tolypothrichaceae</taxon>
        <taxon>Tolypothrix</taxon>
    </lineage>
</organism>
<dbReference type="Pfam" id="PF08852">
    <property type="entry name" value="DUF1822"/>
    <property type="match status" value="1"/>
</dbReference>
<accession>A0A1Z4N294</accession>